<feature type="region of interest" description="Disordered" evidence="1">
    <location>
        <begin position="1"/>
        <end position="24"/>
    </location>
</feature>
<evidence type="ECO:0000256" key="1">
    <source>
        <dbReference type="SAM" id="MobiDB-lite"/>
    </source>
</evidence>
<feature type="compositionally biased region" description="Basic residues" evidence="1">
    <location>
        <begin position="1"/>
        <end position="12"/>
    </location>
</feature>
<evidence type="ECO:0000313" key="3">
    <source>
        <dbReference type="EMBL" id="BFP49245.1"/>
    </source>
</evidence>
<reference evidence="3" key="1">
    <citation type="submission" date="2024-07" db="EMBL/GenBank/DDBJ databases">
        <title>Complete genome sequences of cellulolytic bacteria, Kitasatospora sp. CMC57 and Streptomyces sp. CMC78, isolated from Japanese agricultural soil.</title>
        <authorList>
            <person name="Hashimoto T."/>
            <person name="Ito M."/>
            <person name="Iwamoto M."/>
            <person name="Fukahori D."/>
            <person name="Shoda T."/>
            <person name="Sakoda M."/>
            <person name="Morohoshi T."/>
            <person name="Mitsuboshi M."/>
            <person name="Nishizawa T."/>
        </authorList>
    </citation>
    <scope>NUCLEOTIDE SEQUENCE</scope>
    <source>
        <strain evidence="3">CMC57</strain>
    </source>
</reference>
<organism evidence="3">
    <name type="scientific">Kitasatospora sp. CMC57</name>
    <dbReference type="NCBI Taxonomy" id="3231513"/>
    <lineage>
        <taxon>Bacteria</taxon>
        <taxon>Bacillati</taxon>
        <taxon>Actinomycetota</taxon>
        <taxon>Actinomycetes</taxon>
        <taxon>Kitasatosporales</taxon>
        <taxon>Streptomycetaceae</taxon>
        <taxon>Kitasatospora</taxon>
    </lineage>
</organism>
<name>A0AB33K8Z4_9ACTN</name>
<keyword evidence="2" id="KW-1133">Transmembrane helix</keyword>
<evidence type="ECO:0000256" key="2">
    <source>
        <dbReference type="SAM" id="Phobius"/>
    </source>
</evidence>
<accession>A0AB33K8Z4</accession>
<dbReference type="EMBL" id="AP035881">
    <property type="protein sequence ID" value="BFP49245.1"/>
    <property type="molecule type" value="Genomic_DNA"/>
</dbReference>
<protein>
    <submittedName>
        <fullName evidence="3">DUF4230 domain-containing protein</fullName>
    </submittedName>
</protein>
<dbReference type="InterPro" id="IPR025324">
    <property type="entry name" value="DUF4230"/>
</dbReference>
<feature type="compositionally biased region" description="Basic and acidic residues" evidence="1">
    <location>
        <begin position="13"/>
        <end position="24"/>
    </location>
</feature>
<keyword evidence="2" id="KW-0472">Membrane</keyword>
<proteinExistence type="predicted"/>
<dbReference type="AlphaFoldDB" id="A0AB33K8Z4"/>
<feature type="transmembrane region" description="Helical" evidence="2">
    <location>
        <begin position="34"/>
        <end position="53"/>
    </location>
</feature>
<sequence length="239" mass="26232">MAPFGRLRRRTRPDKAAAPDPDTRRAPRRRVIPWYLSLPVTLAVLLALFLTGAKLDLFPAVPNPFEKRDVDRSQPVLVQSIQQMKRFTGAQGNFQVIVDLDHEAAFLPSQLLGNRTLYVAAGTVDAYVDLAGLGPQAISVSEDRRSVTVTVPHAQLAPASIDLKRSYIYLQQRGFFDRIGDFFSSSPGNQQQVEQLATRKIEQAAGDTALIGQADDSTRTMLTGLLHSTGFTTVTVTIA</sequence>
<gene>
    <name evidence="3" type="ORF">KCMC57_56130</name>
</gene>
<dbReference type="Pfam" id="PF14014">
    <property type="entry name" value="DUF4230"/>
    <property type="match status" value="1"/>
</dbReference>
<keyword evidence="2" id="KW-0812">Transmembrane</keyword>
<dbReference type="RefSeq" id="WP_407991377.1">
    <property type="nucleotide sequence ID" value="NZ_AP035881.2"/>
</dbReference>